<dbReference type="SUPFAM" id="SSF53850">
    <property type="entry name" value="Periplasmic binding protein-like II"/>
    <property type="match status" value="1"/>
</dbReference>
<protein>
    <submittedName>
        <fullName evidence="2">Helix-turn-helix domain-containing protein</fullName>
    </submittedName>
</protein>
<accession>A0ABY6ZCI3</accession>
<organism evidence="2 3">
    <name type="scientific">Alicyclobacillus fastidiosus</name>
    <dbReference type="NCBI Taxonomy" id="392011"/>
    <lineage>
        <taxon>Bacteria</taxon>
        <taxon>Bacillati</taxon>
        <taxon>Bacillota</taxon>
        <taxon>Bacilli</taxon>
        <taxon>Bacillales</taxon>
        <taxon>Alicyclobacillaceae</taxon>
        <taxon>Alicyclobacillus</taxon>
    </lineage>
</organism>
<evidence type="ECO:0000313" key="3">
    <source>
        <dbReference type="Proteomes" id="UP001164761"/>
    </source>
</evidence>
<dbReference type="SUPFAM" id="SSF47413">
    <property type="entry name" value="lambda repressor-like DNA-binding domains"/>
    <property type="match status" value="1"/>
</dbReference>
<reference evidence="2" key="1">
    <citation type="submission" date="2022-08" db="EMBL/GenBank/DDBJ databases">
        <title>Alicyclobacillus fastidiosus DSM 17978, complete genome.</title>
        <authorList>
            <person name="Wang Q."/>
            <person name="Cai R."/>
            <person name="Wang Z."/>
        </authorList>
    </citation>
    <scope>NUCLEOTIDE SEQUENCE</scope>
    <source>
        <strain evidence="2">DSM 17978</strain>
    </source>
</reference>
<dbReference type="InterPro" id="IPR024370">
    <property type="entry name" value="PBP_domain"/>
</dbReference>
<dbReference type="PANTHER" id="PTHR38431">
    <property type="entry name" value="BLL2305 PROTEIN"/>
    <property type="match status" value="1"/>
</dbReference>
<name>A0ABY6ZCI3_9BACL</name>
<dbReference type="InterPro" id="IPR010982">
    <property type="entry name" value="Lambda_DNA-bd_dom_sf"/>
</dbReference>
<evidence type="ECO:0000259" key="1">
    <source>
        <dbReference type="PROSITE" id="PS50943"/>
    </source>
</evidence>
<feature type="domain" description="HTH cro/C1-type" evidence="1">
    <location>
        <begin position="6"/>
        <end position="60"/>
    </location>
</feature>
<proteinExistence type="predicted"/>
<dbReference type="InterPro" id="IPR001387">
    <property type="entry name" value="Cro/C1-type_HTH"/>
</dbReference>
<dbReference type="Proteomes" id="UP001164761">
    <property type="component" value="Chromosome"/>
</dbReference>
<sequence length="374" mass="40913">MLENQVRELRRRCHMSQTQLASLVNVSRQTIQSIESGSVIPSTLISLRLARVFGVSVEEIFREQHDVPSKVAFLGDEELELGDRVIVAQIDGKQVAHRAAFQLGQHIPTAPQANIVTQRLDGDQVELAHFGRDEMMAWTILCGCDPSLGLLASHASNAHVSSPVYWINADNGKAARLLSKGSIQIAAIHQPSSTPVSTQTCNGISEPCYRIHLASWELGWVVKRGNPCGFSDAFDLAGGKIRLVNRPVGAGARTLLDERLSAFGVMPDTVAQYSWTVAGHTQVAMAIEAGVADVGIAIAGVATAMHLDFIPIQEEQCELWLPKRHFQQSGVQRMLDSLSSDVFRWDLARFGPYNTKHTGSFDERYSLGKAPLNP</sequence>
<dbReference type="EMBL" id="CP104067">
    <property type="protein sequence ID" value="WAH40554.1"/>
    <property type="molecule type" value="Genomic_DNA"/>
</dbReference>
<dbReference type="CDD" id="cd00093">
    <property type="entry name" value="HTH_XRE"/>
    <property type="match status" value="1"/>
</dbReference>
<dbReference type="RefSeq" id="WP_268004453.1">
    <property type="nucleotide sequence ID" value="NZ_BSUT01000001.1"/>
</dbReference>
<evidence type="ECO:0000313" key="2">
    <source>
        <dbReference type="EMBL" id="WAH40554.1"/>
    </source>
</evidence>
<dbReference type="Pfam" id="PF01381">
    <property type="entry name" value="HTH_3"/>
    <property type="match status" value="1"/>
</dbReference>
<dbReference type="Gene3D" id="1.10.260.40">
    <property type="entry name" value="lambda repressor-like DNA-binding domains"/>
    <property type="match status" value="1"/>
</dbReference>
<gene>
    <name evidence="2" type="ORF">NZD89_19870</name>
</gene>
<dbReference type="Pfam" id="PF12727">
    <property type="entry name" value="PBP_like"/>
    <property type="match status" value="1"/>
</dbReference>
<dbReference type="PROSITE" id="PS50943">
    <property type="entry name" value="HTH_CROC1"/>
    <property type="match status" value="1"/>
</dbReference>
<keyword evidence="3" id="KW-1185">Reference proteome</keyword>
<dbReference type="PANTHER" id="PTHR38431:SF1">
    <property type="entry name" value="BLL2305 PROTEIN"/>
    <property type="match status" value="1"/>
</dbReference>
<dbReference type="SMART" id="SM00530">
    <property type="entry name" value="HTH_XRE"/>
    <property type="match status" value="1"/>
</dbReference>